<dbReference type="EMBL" id="SNYM01000007">
    <property type="protein sequence ID" value="TDQ48323.1"/>
    <property type="molecule type" value="Genomic_DNA"/>
</dbReference>
<dbReference type="RefSeq" id="WP_133590112.1">
    <property type="nucleotide sequence ID" value="NZ_CP037953.1"/>
</dbReference>
<keyword evidence="1" id="KW-1133">Transmembrane helix</keyword>
<keyword evidence="1" id="KW-0812">Transmembrane</keyword>
<organism evidence="2 3">
    <name type="scientific">Permianibacter aggregans</name>
    <dbReference type="NCBI Taxonomy" id="1510150"/>
    <lineage>
        <taxon>Bacteria</taxon>
        <taxon>Pseudomonadati</taxon>
        <taxon>Pseudomonadota</taxon>
        <taxon>Gammaproteobacteria</taxon>
        <taxon>Pseudomonadales</taxon>
        <taxon>Pseudomonadaceae</taxon>
        <taxon>Permianibacter</taxon>
    </lineage>
</organism>
<keyword evidence="3" id="KW-1185">Reference proteome</keyword>
<evidence type="ECO:0000313" key="3">
    <source>
        <dbReference type="Proteomes" id="UP000295375"/>
    </source>
</evidence>
<reference evidence="2 3" key="1">
    <citation type="submission" date="2019-03" db="EMBL/GenBank/DDBJ databases">
        <title>Genomic Encyclopedia of Type Strains, Phase IV (KMG-IV): sequencing the most valuable type-strain genomes for metagenomic binning, comparative biology and taxonomic classification.</title>
        <authorList>
            <person name="Goeker M."/>
        </authorList>
    </citation>
    <scope>NUCLEOTIDE SEQUENCE [LARGE SCALE GENOMIC DNA]</scope>
    <source>
        <strain evidence="2 3">DSM 103792</strain>
    </source>
</reference>
<dbReference type="Proteomes" id="UP000295375">
    <property type="component" value="Unassembled WGS sequence"/>
</dbReference>
<proteinExistence type="predicted"/>
<feature type="transmembrane region" description="Helical" evidence="1">
    <location>
        <begin position="49"/>
        <end position="68"/>
    </location>
</feature>
<accession>A0A4R6URT4</accession>
<sequence length="221" mass="26334">MQSTSEFRHDYRQRNISRHYRAHWHIALNMAIGIGFITLAVLQSNNIQPLEWLVVPFTFLYANLAEYLGHRYPMHRPFPGLKLIYQRHAREHHRFFTAEQMAFEQACDVKAVLFPPSLVLFFAGVFGVPIWWLISWLWSDNAAWLFTATGAAYFLNYELLHSIYHLPEQSRIRQLPLIKRMSYWHTAHHRPELMTHCHFNITYPIFDYLFGTRAPKELPHN</sequence>
<feature type="transmembrane region" description="Helical" evidence="1">
    <location>
        <begin position="144"/>
        <end position="164"/>
    </location>
</feature>
<evidence type="ECO:0008006" key="4">
    <source>
        <dbReference type="Google" id="ProtNLM"/>
    </source>
</evidence>
<feature type="transmembrane region" description="Helical" evidence="1">
    <location>
        <begin position="118"/>
        <end position="138"/>
    </location>
</feature>
<name>A0A4R6URT4_9GAMM</name>
<protein>
    <recommendedName>
        <fullName evidence="4">Fatty acid hydroxylase family protein</fullName>
    </recommendedName>
</protein>
<keyword evidence="1" id="KW-0472">Membrane</keyword>
<feature type="transmembrane region" description="Helical" evidence="1">
    <location>
        <begin position="21"/>
        <end position="43"/>
    </location>
</feature>
<dbReference type="AlphaFoldDB" id="A0A4R6URT4"/>
<dbReference type="OrthoDB" id="5965958at2"/>
<evidence type="ECO:0000256" key="1">
    <source>
        <dbReference type="SAM" id="Phobius"/>
    </source>
</evidence>
<gene>
    <name evidence="2" type="ORF">EV696_10759</name>
</gene>
<comment type="caution">
    <text evidence="2">The sequence shown here is derived from an EMBL/GenBank/DDBJ whole genome shotgun (WGS) entry which is preliminary data.</text>
</comment>
<evidence type="ECO:0000313" key="2">
    <source>
        <dbReference type="EMBL" id="TDQ48323.1"/>
    </source>
</evidence>